<dbReference type="NCBIfam" id="TIGR00682">
    <property type="entry name" value="lpxK"/>
    <property type="match status" value="1"/>
</dbReference>
<keyword evidence="10 13" id="KW-0067">ATP-binding</keyword>
<dbReference type="InterPro" id="IPR003758">
    <property type="entry name" value="LpxK"/>
</dbReference>
<gene>
    <name evidence="13" type="primary">lpxK</name>
    <name evidence="14" type="ORF">CXZ10_18245</name>
</gene>
<keyword evidence="5 13" id="KW-0444">Lipid biosynthesis</keyword>
<evidence type="ECO:0000256" key="7">
    <source>
        <dbReference type="ARBA" id="ARBA00022679"/>
    </source>
</evidence>
<keyword evidence="8 13" id="KW-0547">Nucleotide-binding</keyword>
<dbReference type="EMBL" id="PJNW01000016">
    <property type="protein sequence ID" value="PKR87670.1"/>
    <property type="molecule type" value="Genomic_DNA"/>
</dbReference>
<comment type="function">
    <text evidence="1 13">Transfers the gamma-phosphate of ATP to the 4'-position of a tetraacyldisaccharide 1-phosphate intermediate (termed DS-1-P) to form tetraacyldisaccharide 1,4'-bis-phosphate (lipid IVA).</text>
</comment>
<evidence type="ECO:0000256" key="8">
    <source>
        <dbReference type="ARBA" id="ARBA00022741"/>
    </source>
</evidence>
<evidence type="ECO:0000256" key="3">
    <source>
        <dbReference type="ARBA" id="ARBA00012071"/>
    </source>
</evidence>
<dbReference type="InterPro" id="IPR027417">
    <property type="entry name" value="P-loop_NTPase"/>
</dbReference>
<dbReference type="GO" id="GO:0005524">
    <property type="term" value="F:ATP binding"/>
    <property type="evidence" value="ECO:0007669"/>
    <property type="project" value="UniProtKB-UniRule"/>
</dbReference>
<evidence type="ECO:0000256" key="5">
    <source>
        <dbReference type="ARBA" id="ARBA00022516"/>
    </source>
</evidence>
<evidence type="ECO:0000313" key="14">
    <source>
        <dbReference type="EMBL" id="PKR87670.1"/>
    </source>
</evidence>
<comment type="pathway">
    <text evidence="2 13">Glycolipid biosynthesis; lipid IV(A) biosynthesis; lipid IV(A) from (3R)-3-hydroxytetradecanoyl-[acyl-carrier-protein] and UDP-N-acetyl-alpha-D-glucosamine: step 6/6.</text>
</comment>
<dbReference type="GO" id="GO:0005886">
    <property type="term" value="C:plasma membrane"/>
    <property type="evidence" value="ECO:0007669"/>
    <property type="project" value="TreeGrafter"/>
</dbReference>
<organism evidence="14 15">
    <name type="scientific">Pleomorphomonas diazotrophica</name>
    <dbReference type="NCBI Taxonomy" id="1166257"/>
    <lineage>
        <taxon>Bacteria</taxon>
        <taxon>Pseudomonadati</taxon>
        <taxon>Pseudomonadota</taxon>
        <taxon>Alphaproteobacteria</taxon>
        <taxon>Hyphomicrobiales</taxon>
        <taxon>Pleomorphomonadaceae</taxon>
        <taxon>Pleomorphomonas</taxon>
    </lineage>
</organism>
<evidence type="ECO:0000256" key="4">
    <source>
        <dbReference type="ARBA" id="ARBA00016436"/>
    </source>
</evidence>
<evidence type="ECO:0000256" key="10">
    <source>
        <dbReference type="ARBA" id="ARBA00022840"/>
    </source>
</evidence>
<dbReference type="GO" id="GO:0009244">
    <property type="term" value="P:lipopolysaccharide core region biosynthetic process"/>
    <property type="evidence" value="ECO:0007669"/>
    <property type="project" value="TreeGrafter"/>
</dbReference>
<dbReference type="GO" id="GO:0009029">
    <property type="term" value="F:lipid-A 4'-kinase activity"/>
    <property type="evidence" value="ECO:0007669"/>
    <property type="project" value="UniProtKB-UniRule"/>
</dbReference>
<evidence type="ECO:0000256" key="13">
    <source>
        <dbReference type="HAMAP-Rule" id="MF_00409"/>
    </source>
</evidence>
<dbReference type="Pfam" id="PF02606">
    <property type="entry name" value="LpxK"/>
    <property type="match status" value="1"/>
</dbReference>
<evidence type="ECO:0000313" key="15">
    <source>
        <dbReference type="Proteomes" id="UP000233491"/>
    </source>
</evidence>
<dbReference type="PANTHER" id="PTHR42724">
    <property type="entry name" value="TETRAACYLDISACCHARIDE 4'-KINASE"/>
    <property type="match status" value="1"/>
</dbReference>
<evidence type="ECO:0000256" key="2">
    <source>
        <dbReference type="ARBA" id="ARBA00004870"/>
    </source>
</evidence>
<evidence type="ECO:0000256" key="1">
    <source>
        <dbReference type="ARBA" id="ARBA00002274"/>
    </source>
</evidence>
<evidence type="ECO:0000256" key="9">
    <source>
        <dbReference type="ARBA" id="ARBA00022777"/>
    </source>
</evidence>
<keyword evidence="9 13" id="KW-0418">Kinase</keyword>
<dbReference type="UniPathway" id="UPA00359">
    <property type="reaction ID" value="UER00482"/>
</dbReference>
<reference evidence="14 15" key="1">
    <citation type="submission" date="2017-12" db="EMBL/GenBank/DDBJ databases">
        <title>Anaerobic carbon monoxide metabolism by Pleomorphomonas carboxyditropha sp. nov., a new mesophilic hydrogenogenic carboxidotroph.</title>
        <authorList>
            <person name="Esquivel-Elizondo S."/>
            <person name="Krajmalnik-Brown R."/>
        </authorList>
    </citation>
    <scope>NUCLEOTIDE SEQUENCE [LARGE SCALE GENOMIC DNA]</scope>
    <source>
        <strain evidence="14 15">R5-392</strain>
    </source>
</reference>
<feature type="binding site" evidence="13">
    <location>
        <begin position="52"/>
        <end position="59"/>
    </location>
    <ligand>
        <name>ATP</name>
        <dbReference type="ChEBI" id="CHEBI:30616"/>
    </ligand>
</feature>
<dbReference type="HAMAP" id="MF_00409">
    <property type="entry name" value="LpxK"/>
    <property type="match status" value="1"/>
</dbReference>
<evidence type="ECO:0000256" key="6">
    <source>
        <dbReference type="ARBA" id="ARBA00022556"/>
    </source>
</evidence>
<keyword evidence="7 13" id="KW-0808">Transferase</keyword>
<proteinExistence type="inferred from homology"/>
<protein>
    <recommendedName>
        <fullName evidence="4 13">Tetraacyldisaccharide 4'-kinase</fullName>
        <ecNumber evidence="3 13">2.7.1.130</ecNumber>
    </recommendedName>
    <alternativeName>
        <fullName evidence="12 13">Lipid A 4'-kinase</fullName>
    </alternativeName>
</protein>
<dbReference type="AlphaFoldDB" id="A0A1I4TTU4"/>
<evidence type="ECO:0000256" key="11">
    <source>
        <dbReference type="ARBA" id="ARBA00023098"/>
    </source>
</evidence>
<sequence length="339" mass="36789">MLTPAFWWKRKGIAALLLAPIGLLYGAVTARRMHRPGGAEPPLPLVCVGNFVAGGAGKTPTAIALAHSARSVGLDPCFLTRGHGGRLKGPLLVNIDRHTAAEVGDEALLLARVAPTVVSRRRADAFSLLKATGTDLCIMDDGFQNPSVKKTFSFVVVDGAVGVGNGLPLPAGPLRAPLRRQMLLADAIIVYGDSKNGQRIVRTAARAGKPVFRAALVANAAPADPRRRLYAFAGIGRPEKFFRSLEDEGYRLAARRAFPDHYPYRFQDLAHLLDEADMLDAVPVTTEKDAVRLPRGIVGSNWSRDRVAVFGVHTRFSEEHAVGSLLLDIRRRWMARHFS</sequence>
<keyword evidence="6 13" id="KW-0441">Lipid A biosynthesis</keyword>
<evidence type="ECO:0000256" key="12">
    <source>
        <dbReference type="ARBA" id="ARBA00029757"/>
    </source>
</evidence>
<comment type="catalytic activity">
    <reaction evidence="13">
        <text>a lipid A disaccharide + ATP = a lipid IVA + ADP + H(+)</text>
        <dbReference type="Rhea" id="RHEA:67840"/>
        <dbReference type="ChEBI" id="CHEBI:15378"/>
        <dbReference type="ChEBI" id="CHEBI:30616"/>
        <dbReference type="ChEBI" id="CHEBI:176343"/>
        <dbReference type="ChEBI" id="CHEBI:176425"/>
        <dbReference type="ChEBI" id="CHEBI:456216"/>
        <dbReference type="EC" id="2.7.1.130"/>
    </reaction>
</comment>
<name>A0A1I4TTU4_9HYPH</name>
<dbReference type="GO" id="GO:0009245">
    <property type="term" value="P:lipid A biosynthetic process"/>
    <property type="evidence" value="ECO:0007669"/>
    <property type="project" value="UniProtKB-UniRule"/>
</dbReference>
<dbReference type="OrthoDB" id="9766423at2"/>
<dbReference type="SUPFAM" id="SSF52540">
    <property type="entry name" value="P-loop containing nucleoside triphosphate hydrolases"/>
    <property type="match status" value="1"/>
</dbReference>
<comment type="caution">
    <text evidence="14">The sequence shown here is derived from an EMBL/GenBank/DDBJ whole genome shotgun (WGS) entry which is preliminary data.</text>
</comment>
<accession>A0A1I4TTU4</accession>
<keyword evidence="11 13" id="KW-0443">Lipid metabolism</keyword>
<dbReference type="EC" id="2.7.1.130" evidence="3 13"/>
<dbReference type="Proteomes" id="UP000233491">
    <property type="component" value="Unassembled WGS sequence"/>
</dbReference>
<dbReference type="PANTHER" id="PTHR42724:SF1">
    <property type="entry name" value="TETRAACYLDISACCHARIDE 4'-KINASE, MITOCHONDRIAL-RELATED"/>
    <property type="match status" value="1"/>
</dbReference>
<keyword evidence="15" id="KW-1185">Reference proteome</keyword>
<dbReference type="RefSeq" id="WP_101290797.1">
    <property type="nucleotide sequence ID" value="NZ_FOUQ01000006.1"/>
</dbReference>
<comment type="similarity">
    <text evidence="13">Belongs to the LpxK family.</text>
</comment>